<evidence type="ECO:0000313" key="2">
    <source>
        <dbReference type="Proteomes" id="UP000006906"/>
    </source>
</evidence>
<organism evidence="1 2">
    <name type="scientific">Chlamydomonas reinhardtii</name>
    <name type="common">Chlamydomonas smithii</name>
    <dbReference type="NCBI Taxonomy" id="3055"/>
    <lineage>
        <taxon>Eukaryota</taxon>
        <taxon>Viridiplantae</taxon>
        <taxon>Chlorophyta</taxon>
        <taxon>core chlorophytes</taxon>
        <taxon>Chlorophyceae</taxon>
        <taxon>CS clade</taxon>
        <taxon>Chlamydomonadales</taxon>
        <taxon>Chlamydomonadaceae</taxon>
        <taxon>Chlamydomonas</taxon>
    </lineage>
</organism>
<dbReference type="GeneID" id="66056427"/>
<keyword evidence="2" id="KW-1185">Reference proteome</keyword>
<dbReference type="InParanoid" id="A0A2K3CWP6"/>
<dbReference type="OrthoDB" id="10590561at2759"/>
<dbReference type="Proteomes" id="UP000006906">
    <property type="component" value="Chromosome 15"/>
</dbReference>
<proteinExistence type="predicted"/>
<gene>
    <name evidence="1" type="ORF">CHLRE_15g639379v5</name>
</gene>
<dbReference type="KEGG" id="cre:CHLRE_15g639379v5"/>
<dbReference type="AlphaFoldDB" id="A0A2K3CWP6"/>
<dbReference type="Gramene" id="PNW72712">
    <property type="protein sequence ID" value="PNW72712"/>
    <property type="gene ID" value="CHLRE_15g639379v5"/>
</dbReference>
<sequence length="113" mass="12570">MTDTDQESCHWRRLTPDLVRRIAACAHPNAIAGSLKLTDSETAAALRGSYNVLQLLQRSTGGNEHALSFAEAEWPGHAFVAHWDRPEPWHSLNLFRRWRLLCLAASSGHAASL</sequence>
<evidence type="ECO:0000313" key="1">
    <source>
        <dbReference type="EMBL" id="PNW72712.1"/>
    </source>
</evidence>
<dbReference type="RefSeq" id="XP_042916477.1">
    <property type="nucleotide sequence ID" value="XM_043070613.1"/>
</dbReference>
<dbReference type="PANTHER" id="PTHR12393:SF6">
    <property type="entry name" value="SPHINGOMYELIN PHOSPHODIESTERASE 2"/>
    <property type="match status" value="1"/>
</dbReference>
<name>A0A2K3CWP6_CHLRE</name>
<protein>
    <submittedName>
        <fullName evidence="1">Uncharacterized protein</fullName>
    </submittedName>
</protein>
<accession>A0A2K3CWP6</accession>
<dbReference type="EMBL" id="CM008976">
    <property type="protein sequence ID" value="PNW72712.1"/>
    <property type="molecule type" value="Genomic_DNA"/>
</dbReference>
<dbReference type="PANTHER" id="PTHR12393">
    <property type="entry name" value="SPHINGOMYELIN PHOSPHODIESTERASE RELATED"/>
    <property type="match status" value="1"/>
</dbReference>
<reference evidence="1 2" key="1">
    <citation type="journal article" date="2007" name="Science">
        <title>The Chlamydomonas genome reveals the evolution of key animal and plant functions.</title>
        <authorList>
            <person name="Merchant S.S."/>
            <person name="Prochnik S.E."/>
            <person name="Vallon O."/>
            <person name="Harris E.H."/>
            <person name="Karpowicz S.J."/>
            <person name="Witman G.B."/>
            <person name="Terry A."/>
            <person name="Salamov A."/>
            <person name="Fritz-Laylin L.K."/>
            <person name="Marechal-Drouard L."/>
            <person name="Marshall W.F."/>
            <person name="Qu L.H."/>
            <person name="Nelson D.R."/>
            <person name="Sanderfoot A.A."/>
            <person name="Spalding M.H."/>
            <person name="Kapitonov V.V."/>
            <person name="Ren Q."/>
            <person name="Ferris P."/>
            <person name="Lindquist E."/>
            <person name="Shapiro H."/>
            <person name="Lucas S.M."/>
            <person name="Grimwood J."/>
            <person name="Schmutz J."/>
            <person name="Cardol P."/>
            <person name="Cerutti H."/>
            <person name="Chanfreau G."/>
            <person name="Chen C.L."/>
            <person name="Cognat V."/>
            <person name="Croft M.T."/>
            <person name="Dent R."/>
            <person name="Dutcher S."/>
            <person name="Fernandez E."/>
            <person name="Fukuzawa H."/>
            <person name="Gonzalez-Ballester D."/>
            <person name="Gonzalez-Halphen D."/>
            <person name="Hallmann A."/>
            <person name="Hanikenne M."/>
            <person name="Hippler M."/>
            <person name="Inwood W."/>
            <person name="Jabbari K."/>
            <person name="Kalanon M."/>
            <person name="Kuras R."/>
            <person name="Lefebvre P.A."/>
            <person name="Lemaire S.D."/>
            <person name="Lobanov A.V."/>
            <person name="Lohr M."/>
            <person name="Manuell A."/>
            <person name="Meier I."/>
            <person name="Mets L."/>
            <person name="Mittag M."/>
            <person name="Mittelmeier T."/>
            <person name="Moroney J.V."/>
            <person name="Moseley J."/>
            <person name="Napoli C."/>
            <person name="Nedelcu A.M."/>
            <person name="Niyogi K."/>
            <person name="Novoselov S.V."/>
            <person name="Paulsen I.T."/>
            <person name="Pazour G."/>
            <person name="Purton S."/>
            <person name="Ral J.P."/>
            <person name="Riano-Pachon D.M."/>
            <person name="Riekhof W."/>
            <person name="Rymarquis L."/>
            <person name="Schroda M."/>
            <person name="Stern D."/>
            <person name="Umen J."/>
            <person name="Willows R."/>
            <person name="Wilson N."/>
            <person name="Zimmer S.L."/>
            <person name="Allmer J."/>
            <person name="Balk J."/>
            <person name="Bisova K."/>
            <person name="Chen C.J."/>
            <person name="Elias M."/>
            <person name="Gendler K."/>
            <person name="Hauser C."/>
            <person name="Lamb M.R."/>
            <person name="Ledford H."/>
            <person name="Long J.C."/>
            <person name="Minagawa J."/>
            <person name="Page M.D."/>
            <person name="Pan J."/>
            <person name="Pootakham W."/>
            <person name="Roje S."/>
            <person name="Rose A."/>
            <person name="Stahlberg E."/>
            <person name="Terauchi A.M."/>
            <person name="Yang P."/>
            <person name="Ball S."/>
            <person name="Bowler C."/>
            <person name="Dieckmann C.L."/>
            <person name="Gladyshev V.N."/>
            <person name="Green P."/>
            <person name="Jorgensen R."/>
            <person name="Mayfield S."/>
            <person name="Mueller-Roeber B."/>
            <person name="Rajamani S."/>
            <person name="Sayre R.T."/>
            <person name="Brokstein P."/>
            <person name="Dubchak I."/>
            <person name="Goodstein D."/>
            <person name="Hornick L."/>
            <person name="Huang Y.W."/>
            <person name="Jhaveri J."/>
            <person name="Luo Y."/>
            <person name="Martinez D."/>
            <person name="Ngau W.C."/>
            <person name="Otillar B."/>
            <person name="Poliakov A."/>
            <person name="Porter A."/>
            <person name="Szajkowski L."/>
            <person name="Werner G."/>
            <person name="Zhou K."/>
            <person name="Grigoriev I.V."/>
            <person name="Rokhsar D.S."/>
            <person name="Grossman A.R."/>
        </authorList>
    </citation>
    <scope>NUCLEOTIDE SEQUENCE [LARGE SCALE GENOMIC DNA]</scope>
    <source>
        <strain evidence="2">CC-503</strain>
    </source>
</reference>